<dbReference type="RefSeq" id="WP_145241058.1">
    <property type="nucleotide sequence ID" value="NZ_CP036273.1"/>
</dbReference>
<feature type="region of interest" description="Disordered" evidence="1">
    <location>
        <begin position="1"/>
        <end position="25"/>
    </location>
</feature>
<protein>
    <submittedName>
        <fullName evidence="2">Uncharacterized protein</fullName>
    </submittedName>
</protein>
<dbReference type="Proteomes" id="UP000319576">
    <property type="component" value="Chromosome"/>
</dbReference>
<evidence type="ECO:0000313" key="2">
    <source>
        <dbReference type="EMBL" id="QDU21815.1"/>
    </source>
</evidence>
<accession>A0A517XWC6</accession>
<evidence type="ECO:0000256" key="1">
    <source>
        <dbReference type="SAM" id="MobiDB-lite"/>
    </source>
</evidence>
<organism evidence="2 3">
    <name type="scientific">Urbifossiella limnaea</name>
    <dbReference type="NCBI Taxonomy" id="2528023"/>
    <lineage>
        <taxon>Bacteria</taxon>
        <taxon>Pseudomonadati</taxon>
        <taxon>Planctomycetota</taxon>
        <taxon>Planctomycetia</taxon>
        <taxon>Gemmatales</taxon>
        <taxon>Gemmataceae</taxon>
        <taxon>Urbifossiella</taxon>
    </lineage>
</organism>
<dbReference type="EMBL" id="CP036273">
    <property type="protein sequence ID" value="QDU21815.1"/>
    <property type="molecule type" value="Genomic_DNA"/>
</dbReference>
<dbReference type="KEGG" id="uli:ETAA1_37880"/>
<sequence length="90" mass="9718">MSRRNPDPGNGSVASGGDCSDSTLPRLTAEHVARWADRIADGRDEFPAQVVGADRAALEYAVRLRLRRRLVRLVARAIAGRLHASGVEAI</sequence>
<dbReference type="AlphaFoldDB" id="A0A517XWC6"/>
<evidence type="ECO:0000313" key="3">
    <source>
        <dbReference type="Proteomes" id="UP000319576"/>
    </source>
</evidence>
<gene>
    <name evidence="2" type="ORF">ETAA1_37880</name>
</gene>
<name>A0A517XWC6_9BACT</name>
<reference evidence="2 3" key="1">
    <citation type="submission" date="2019-02" db="EMBL/GenBank/DDBJ databases">
        <title>Deep-cultivation of Planctomycetes and their phenomic and genomic characterization uncovers novel biology.</title>
        <authorList>
            <person name="Wiegand S."/>
            <person name="Jogler M."/>
            <person name="Boedeker C."/>
            <person name="Pinto D."/>
            <person name="Vollmers J."/>
            <person name="Rivas-Marin E."/>
            <person name="Kohn T."/>
            <person name="Peeters S.H."/>
            <person name="Heuer A."/>
            <person name="Rast P."/>
            <person name="Oberbeckmann S."/>
            <person name="Bunk B."/>
            <person name="Jeske O."/>
            <person name="Meyerdierks A."/>
            <person name="Storesund J.E."/>
            <person name="Kallscheuer N."/>
            <person name="Luecker S."/>
            <person name="Lage O.M."/>
            <person name="Pohl T."/>
            <person name="Merkel B.J."/>
            <person name="Hornburger P."/>
            <person name="Mueller R.-W."/>
            <person name="Bruemmer F."/>
            <person name="Labrenz M."/>
            <person name="Spormann A.M."/>
            <person name="Op den Camp H."/>
            <person name="Overmann J."/>
            <person name="Amann R."/>
            <person name="Jetten M.S.M."/>
            <person name="Mascher T."/>
            <person name="Medema M.H."/>
            <person name="Devos D.P."/>
            <person name="Kaster A.-K."/>
            <person name="Ovreas L."/>
            <person name="Rohde M."/>
            <person name="Galperin M.Y."/>
            <person name="Jogler C."/>
        </authorList>
    </citation>
    <scope>NUCLEOTIDE SEQUENCE [LARGE SCALE GENOMIC DNA]</scope>
    <source>
        <strain evidence="2 3">ETA_A1</strain>
    </source>
</reference>
<proteinExistence type="predicted"/>
<keyword evidence="3" id="KW-1185">Reference proteome</keyword>